<dbReference type="PANTHER" id="PTHR30572">
    <property type="entry name" value="MEMBRANE COMPONENT OF TRANSPORTER-RELATED"/>
    <property type="match status" value="1"/>
</dbReference>
<feature type="transmembrane region" description="Helical" evidence="1">
    <location>
        <begin position="300"/>
        <end position="329"/>
    </location>
</feature>
<dbReference type="GO" id="GO:0022857">
    <property type="term" value="F:transmembrane transporter activity"/>
    <property type="evidence" value="ECO:0007669"/>
    <property type="project" value="TreeGrafter"/>
</dbReference>
<feature type="transmembrane region" description="Helical" evidence="1">
    <location>
        <begin position="20"/>
        <end position="40"/>
    </location>
</feature>
<dbReference type="AlphaFoldDB" id="A0A175A3X6"/>
<dbReference type="EMBL" id="CZBV01000008">
    <property type="protein sequence ID" value="CUQ90150.1"/>
    <property type="molecule type" value="Genomic_DNA"/>
</dbReference>
<keyword evidence="1" id="KW-0812">Transmembrane</keyword>
<feature type="transmembrane region" description="Helical" evidence="1">
    <location>
        <begin position="349"/>
        <end position="370"/>
    </location>
</feature>
<keyword evidence="1" id="KW-0472">Membrane</keyword>
<organism evidence="2 3">
    <name type="scientific">Lachnospira eligens</name>
    <dbReference type="NCBI Taxonomy" id="39485"/>
    <lineage>
        <taxon>Bacteria</taxon>
        <taxon>Bacillati</taxon>
        <taxon>Bacillota</taxon>
        <taxon>Clostridia</taxon>
        <taxon>Lachnospirales</taxon>
        <taxon>Lachnospiraceae</taxon>
        <taxon>Lachnospira</taxon>
    </lineage>
</organism>
<feature type="transmembrane region" description="Helical" evidence="1">
    <location>
        <begin position="959"/>
        <end position="981"/>
    </location>
</feature>
<protein>
    <recommendedName>
        <fullName evidence="4">ABC transporter permease</fullName>
    </recommendedName>
</protein>
<evidence type="ECO:0008006" key="4">
    <source>
        <dbReference type="Google" id="ProtNLM"/>
    </source>
</evidence>
<feature type="transmembrane region" description="Helical" evidence="1">
    <location>
        <begin position="259"/>
        <end position="279"/>
    </location>
</feature>
<reference evidence="2 3" key="1">
    <citation type="submission" date="2015-09" db="EMBL/GenBank/DDBJ databases">
        <authorList>
            <consortium name="Pathogen Informatics"/>
        </authorList>
    </citation>
    <scope>NUCLEOTIDE SEQUENCE [LARGE SCALE GENOMIC DNA]</scope>
    <source>
        <strain evidence="2 3">2789STDY5834878</strain>
    </source>
</reference>
<proteinExistence type="predicted"/>
<evidence type="ECO:0000313" key="3">
    <source>
        <dbReference type="Proteomes" id="UP000095780"/>
    </source>
</evidence>
<accession>A0A175A3X6</accession>
<dbReference type="GO" id="GO:0005886">
    <property type="term" value="C:plasma membrane"/>
    <property type="evidence" value="ECO:0007669"/>
    <property type="project" value="TreeGrafter"/>
</dbReference>
<dbReference type="Proteomes" id="UP000095780">
    <property type="component" value="Unassembled WGS sequence"/>
</dbReference>
<feature type="transmembrane region" description="Helical" evidence="1">
    <location>
        <begin position="413"/>
        <end position="437"/>
    </location>
</feature>
<gene>
    <name evidence="2" type="ORF">ERS852492_02608</name>
</gene>
<dbReference type="PANTHER" id="PTHR30572:SF4">
    <property type="entry name" value="ABC TRANSPORTER PERMEASE YTRF"/>
    <property type="match status" value="1"/>
</dbReference>
<sequence length="984" mass="112983">MNSELIALTFKGLRRRWKEAVRVIAVVMISFMFVTGVLLYSGNMKKWQTAINKQHFGNWFVMFYNSTNKSENDVIKNHPYLEQAVTAVTVRSIEPLSVDSDNAIEAISATDKIMVGTMSDEFIKMGSIIMEQGHMPEADNEVAVDQNSLIQLGQGTDIGDILTINDTDYTLCGIIKSYTNVWQNGYRLPGVIVTDTQADVIADEITYIYAYRLRDFISETDYNTMYQSIASESGIRNNIAYNSGVYDYQSWDNERVNRYMYMLIMIIGIVAVTYQIIIYNRSRNNVRFIQKSLGASNVQTIIITFLENVVILGISAIAGSCIALGAGKVICLVLEHTKGVTFFRIDKDIYIKVIIMLVISVVVSIISILLSGCHKKKYGSNRTIKVTSNLMKKNFITSTATRLMRTDGIIVNILVRVFSFVMAVITVLCGIGIVTSYGNYKEQCSTSDSVNYMVDNVSTVPCIYYDSLHKLIKIENGMRYTEDSRVIPGCNEFNIADGHSARPYYFSGVKSGRSGLYNSANDDIINNLKRIEGIDNISYGYYETTRSFTWDNMNINITVNGEGRETEGGSSENRKYVFAGEYVDIDKEIFDILNEYAGGKLDFNALKEGTQSVVFLDADNNGEYDDTMKDGVTLNLNNYYMGNPFYNIKSFYMDKYTVACNKFFTDLISEYRYTIDSKDMYEYISDNISREQIIEIVDEYLQCTYDDPRDYYEKELYEDTSDPEYYEYRKELYEYMKAKYNLYMSYKRGEVSKEELFDGDLSWKAAVQGLWYRKYAYYSLLEPAASTNVARVIMLTDEIKDRLKYYVPEFGQYTIIGSTQLLQKALDNQNNVIKKYLFLDELPDYVTLKLRPNQFNIRYNLKSSFAATDNVVCSYLKTAGFDTISYSEEKNLLRQRTIESLMSYGVTAFAAIIIYMIVSMIIVKNRLEKYRSRLKLLSDTGAEKEQLVKICMYECIRESLWFIVLMPLELLICLVIVRRFVNRM</sequence>
<evidence type="ECO:0000256" key="1">
    <source>
        <dbReference type="SAM" id="Phobius"/>
    </source>
</evidence>
<dbReference type="InterPro" id="IPR050250">
    <property type="entry name" value="Macrolide_Exporter_MacB"/>
</dbReference>
<dbReference type="RefSeq" id="WP_055287985.1">
    <property type="nucleotide sequence ID" value="NZ_CABIXW010000008.1"/>
</dbReference>
<evidence type="ECO:0000313" key="2">
    <source>
        <dbReference type="EMBL" id="CUQ90150.1"/>
    </source>
</evidence>
<feature type="transmembrane region" description="Helical" evidence="1">
    <location>
        <begin position="901"/>
        <end position="923"/>
    </location>
</feature>
<keyword evidence="1" id="KW-1133">Transmembrane helix</keyword>
<name>A0A175A3X6_9FIRM</name>